<evidence type="ECO:0000256" key="1">
    <source>
        <dbReference type="SAM" id="Phobius"/>
    </source>
</evidence>
<dbReference type="RefSeq" id="WP_218391978.1">
    <property type="nucleotide sequence ID" value="NZ_JAHUZE010000002.1"/>
</dbReference>
<name>A0ABS6T0N8_9RHOB</name>
<keyword evidence="1" id="KW-1133">Transmembrane helix</keyword>
<feature type="transmembrane region" description="Helical" evidence="1">
    <location>
        <begin position="245"/>
        <end position="263"/>
    </location>
</feature>
<keyword evidence="1" id="KW-0812">Transmembrane</keyword>
<dbReference type="Proteomes" id="UP000756530">
    <property type="component" value="Unassembled WGS sequence"/>
</dbReference>
<feature type="transmembrane region" description="Helical" evidence="1">
    <location>
        <begin position="95"/>
        <end position="114"/>
    </location>
</feature>
<accession>A0ABS6T0N8</accession>
<protein>
    <submittedName>
        <fullName evidence="2">Uncharacterized protein</fullName>
    </submittedName>
</protein>
<dbReference type="EMBL" id="JAHUZE010000002">
    <property type="protein sequence ID" value="MBV7378802.1"/>
    <property type="molecule type" value="Genomic_DNA"/>
</dbReference>
<feature type="transmembrane region" description="Helical" evidence="1">
    <location>
        <begin position="270"/>
        <end position="290"/>
    </location>
</feature>
<evidence type="ECO:0000313" key="2">
    <source>
        <dbReference type="EMBL" id="MBV7378802.1"/>
    </source>
</evidence>
<feature type="transmembrane region" description="Helical" evidence="1">
    <location>
        <begin position="56"/>
        <end position="74"/>
    </location>
</feature>
<feature type="transmembrane region" description="Helical" evidence="1">
    <location>
        <begin position="218"/>
        <end position="239"/>
    </location>
</feature>
<gene>
    <name evidence="2" type="ORF">KJP28_07665</name>
</gene>
<feature type="transmembrane region" description="Helical" evidence="1">
    <location>
        <begin position="190"/>
        <end position="211"/>
    </location>
</feature>
<feature type="transmembrane region" description="Helical" evidence="1">
    <location>
        <begin position="165"/>
        <end position="184"/>
    </location>
</feature>
<proteinExistence type="predicted"/>
<organism evidence="2 3">
    <name type="scientific">Maritimibacter dapengensis</name>
    <dbReference type="NCBI Taxonomy" id="2836868"/>
    <lineage>
        <taxon>Bacteria</taxon>
        <taxon>Pseudomonadati</taxon>
        <taxon>Pseudomonadota</taxon>
        <taxon>Alphaproteobacteria</taxon>
        <taxon>Rhodobacterales</taxon>
        <taxon>Roseobacteraceae</taxon>
        <taxon>Maritimibacter</taxon>
    </lineage>
</organism>
<keyword evidence="3" id="KW-1185">Reference proteome</keyword>
<feature type="transmembrane region" description="Helical" evidence="1">
    <location>
        <begin position="126"/>
        <end position="144"/>
    </location>
</feature>
<feature type="transmembrane region" description="Helical" evidence="1">
    <location>
        <begin position="296"/>
        <end position="316"/>
    </location>
</feature>
<keyword evidence="1" id="KW-0472">Membrane</keyword>
<evidence type="ECO:0000313" key="3">
    <source>
        <dbReference type="Proteomes" id="UP000756530"/>
    </source>
</evidence>
<sequence>MPRALVLPFALSVLFALVASVAILGLAPWISGVQFPPDQGYNWYLWKRPDPDVSSRATAWGGYIAHQLFLWGLIWWAQTNREKLRDRTTMHPLNWVALGGTAFFALLHGLQTALFYDGLAQDLPVMTSQGSVILLLVVVLLMEAPRRGLFFGAGKGWFAALRPMLIRSHGYYFAWAVTFTYWYHPMEVTWGHIAGFLYTFLLFIQASFIFTRVHTNRWWTFALEASVLVHGVIVALVAGQDFWPMFAFGFLALVVITQMHGLGLSRPARWIIALTAIAATLAVYSTRGWGRLEEVARIPLIDYFAVGLIAVLLFGLRRLRKS</sequence>
<reference evidence="2 3" key="1">
    <citation type="submission" date="2021-05" db="EMBL/GenBank/DDBJ databases">
        <title>Culturable bacteria isolated from Daya Bay.</title>
        <authorList>
            <person name="Zheng W."/>
            <person name="Yu S."/>
            <person name="Huang Y."/>
        </authorList>
    </citation>
    <scope>NUCLEOTIDE SEQUENCE [LARGE SCALE GENOMIC DNA]</scope>
    <source>
        <strain evidence="2 3">DP4N28-5</strain>
    </source>
</reference>
<comment type="caution">
    <text evidence="2">The sequence shown here is derived from an EMBL/GenBank/DDBJ whole genome shotgun (WGS) entry which is preliminary data.</text>
</comment>